<dbReference type="Proteomes" id="UP001206128">
    <property type="component" value="Unassembled WGS sequence"/>
</dbReference>
<dbReference type="InterPro" id="IPR013785">
    <property type="entry name" value="Aldolase_TIM"/>
</dbReference>
<dbReference type="RefSeq" id="WP_253775026.1">
    <property type="nucleotide sequence ID" value="NZ_JAMTCK010000011.1"/>
</dbReference>
<evidence type="ECO:0000256" key="1">
    <source>
        <dbReference type="ARBA" id="ARBA00022679"/>
    </source>
</evidence>
<sequence length="350" mass="37072">MIVVLDRDIARADIDRLTEDLGAAGLSAKLSGNGDPWMLVAAEQVPGRVRQWVRELPGVSRVVDVPGKFRLSSRDFQPESSTVTLDNGLTIGGTGFVVAAGPCAVESAELLSATADSVRAAGAEVLRGGAYKPRTSPYSFQGLGPAGADLLDQERKRSGLPVVTEVVDPGDVELLADRADMLQVGTRNMQNFALLSEVGRSGKPVLLKRGFAATIEEWLFAAEYVLSTGNTQVVLCERGIRSYDPSTRFTLDVSAVPVVKALSHLPVIIDPSHSSGRRDLVKPLALAAAAVGADGLLVDVHPESAAALCDGDQALSPEEFTDLMASLRRVLAAVDRTLARPCEPLRAREA</sequence>
<name>A0AAE3GKN8_9PSEU</name>
<dbReference type="Gene3D" id="3.20.20.70">
    <property type="entry name" value="Aldolase class I"/>
    <property type="match status" value="1"/>
</dbReference>
<comment type="caution">
    <text evidence="3">The sequence shown here is derived from an EMBL/GenBank/DDBJ whole genome shotgun (WGS) entry which is preliminary data.</text>
</comment>
<keyword evidence="1" id="KW-0808">Transferase</keyword>
<dbReference type="InterPro" id="IPR006268">
    <property type="entry name" value="DAHP_syn_2"/>
</dbReference>
<organism evidence="3 4">
    <name type="scientific">Goodfellowiella coeruleoviolacea</name>
    <dbReference type="NCBI Taxonomy" id="334858"/>
    <lineage>
        <taxon>Bacteria</taxon>
        <taxon>Bacillati</taxon>
        <taxon>Actinomycetota</taxon>
        <taxon>Actinomycetes</taxon>
        <taxon>Pseudonocardiales</taxon>
        <taxon>Pseudonocardiaceae</taxon>
        <taxon>Goodfellowiella</taxon>
    </lineage>
</organism>
<dbReference type="Pfam" id="PF00793">
    <property type="entry name" value="DAHP_synth_1"/>
    <property type="match status" value="1"/>
</dbReference>
<evidence type="ECO:0000313" key="3">
    <source>
        <dbReference type="EMBL" id="MCP2167803.1"/>
    </source>
</evidence>
<dbReference type="GO" id="GO:0016740">
    <property type="term" value="F:transferase activity"/>
    <property type="evidence" value="ECO:0007669"/>
    <property type="project" value="UniProtKB-KW"/>
</dbReference>
<feature type="domain" description="DAHP synthetase I/KDSA" evidence="2">
    <location>
        <begin position="88"/>
        <end position="323"/>
    </location>
</feature>
<dbReference type="NCBIfam" id="NF009239">
    <property type="entry name" value="PRK12595.1"/>
    <property type="match status" value="1"/>
</dbReference>
<dbReference type="EMBL" id="JAMTCK010000011">
    <property type="protein sequence ID" value="MCP2167803.1"/>
    <property type="molecule type" value="Genomic_DNA"/>
</dbReference>
<dbReference type="InterPro" id="IPR006218">
    <property type="entry name" value="DAHP1/KDSA"/>
</dbReference>
<keyword evidence="4" id="KW-1185">Reference proteome</keyword>
<reference evidence="3" key="1">
    <citation type="submission" date="2022-06" db="EMBL/GenBank/DDBJ databases">
        <title>Genomic Encyclopedia of Archaeal and Bacterial Type Strains, Phase II (KMG-II): from individual species to whole genera.</title>
        <authorList>
            <person name="Goeker M."/>
        </authorList>
    </citation>
    <scope>NUCLEOTIDE SEQUENCE</scope>
    <source>
        <strain evidence="3">DSM 43935</strain>
    </source>
</reference>
<evidence type="ECO:0000313" key="4">
    <source>
        <dbReference type="Proteomes" id="UP001206128"/>
    </source>
</evidence>
<dbReference type="AlphaFoldDB" id="A0AAE3GKN8"/>
<gene>
    <name evidence="3" type="ORF">LX83_004676</name>
</gene>
<dbReference type="NCBIfam" id="NF006421">
    <property type="entry name" value="PRK08673.1"/>
    <property type="match status" value="1"/>
</dbReference>
<dbReference type="InterPro" id="IPR052899">
    <property type="entry name" value="Class-I_DAHP_synthase"/>
</dbReference>
<dbReference type="GO" id="GO:0016832">
    <property type="term" value="F:aldehyde-lyase activity"/>
    <property type="evidence" value="ECO:0007669"/>
    <property type="project" value="InterPro"/>
</dbReference>
<protein>
    <submittedName>
        <fullName evidence="3">3-deoxy-D-arabinoheptulosonate-7-phosphate synthase</fullName>
    </submittedName>
</protein>
<dbReference type="Gene3D" id="3.30.70.1140">
    <property type="entry name" value="Phospho-2-dehydro-3-deoxyheptonate aldolase, domain 1"/>
    <property type="match status" value="1"/>
</dbReference>
<evidence type="ECO:0000259" key="2">
    <source>
        <dbReference type="Pfam" id="PF00793"/>
    </source>
</evidence>
<dbReference type="NCBIfam" id="TIGR01361">
    <property type="entry name" value="DAHP_synth_Bsub"/>
    <property type="match status" value="1"/>
</dbReference>
<accession>A0AAE3GKN8</accession>
<dbReference type="PANTHER" id="PTHR43018">
    <property type="entry name" value="PHOSPHO-2-DEHYDRO-3-DEOXYHEPTONATE ALDOLASE"/>
    <property type="match status" value="1"/>
</dbReference>
<dbReference type="GO" id="GO:0009073">
    <property type="term" value="P:aromatic amino acid family biosynthetic process"/>
    <property type="evidence" value="ECO:0007669"/>
    <property type="project" value="InterPro"/>
</dbReference>
<dbReference type="PANTHER" id="PTHR43018:SF1">
    <property type="entry name" value="PROTEIN AROA(G)"/>
    <property type="match status" value="1"/>
</dbReference>
<dbReference type="SUPFAM" id="SSF51569">
    <property type="entry name" value="Aldolase"/>
    <property type="match status" value="1"/>
</dbReference>
<proteinExistence type="predicted"/>